<dbReference type="Pfam" id="PF01725">
    <property type="entry name" value="Ham1p_like"/>
    <property type="match status" value="1"/>
</dbReference>
<dbReference type="GO" id="GO:0005829">
    <property type="term" value="C:cytosol"/>
    <property type="evidence" value="ECO:0007669"/>
    <property type="project" value="TreeGrafter"/>
</dbReference>
<dbReference type="InterPro" id="IPR029001">
    <property type="entry name" value="ITPase-like_fam"/>
</dbReference>
<comment type="catalytic activity">
    <reaction evidence="9 10">
        <text>XTP + H2O = XMP + diphosphate + H(+)</text>
        <dbReference type="Rhea" id="RHEA:28610"/>
        <dbReference type="ChEBI" id="CHEBI:15377"/>
        <dbReference type="ChEBI" id="CHEBI:15378"/>
        <dbReference type="ChEBI" id="CHEBI:33019"/>
        <dbReference type="ChEBI" id="CHEBI:57464"/>
        <dbReference type="ChEBI" id="CHEBI:61314"/>
        <dbReference type="EC" id="3.6.1.66"/>
    </reaction>
</comment>
<evidence type="ECO:0000256" key="1">
    <source>
        <dbReference type="ARBA" id="ARBA00008023"/>
    </source>
</evidence>
<evidence type="ECO:0000256" key="5">
    <source>
        <dbReference type="ARBA" id="ARBA00022801"/>
    </source>
</evidence>
<dbReference type="InterPro" id="IPR002637">
    <property type="entry name" value="RdgB/HAM1"/>
</dbReference>
<dbReference type="GO" id="GO:0000166">
    <property type="term" value="F:nucleotide binding"/>
    <property type="evidence" value="ECO:0007669"/>
    <property type="project" value="UniProtKB-KW"/>
</dbReference>
<comment type="function">
    <text evidence="10">Pyrophosphatase that catalyzes the hydrolysis of nucleoside triphosphates to their monophosphate derivatives, with a high preference for the non-canonical purine nucleotides XTP (xanthosine triphosphate), dITP (deoxyinosine triphosphate) and ITP. Seems to function as a house-cleaning enzyme that removes non-canonical purine nucleotides from the nucleotide pool, thus preventing their incorporation into DNA/RNA and avoiding chromosomal lesions.</text>
</comment>
<comment type="subunit">
    <text evidence="2 10">Homodimer.</text>
</comment>
<comment type="caution">
    <text evidence="12">The sequence shown here is derived from an EMBL/GenBank/DDBJ whole genome shotgun (WGS) entry which is preliminary data.</text>
</comment>
<evidence type="ECO:0000256" key="11">
    <source>
        <dbReference type="RuleBase" id="RU003781"/>
    </source>
</evidence>
<dbReference type="GO" id="GO:0009146">
    <property type="term" value="P:purine nucleoside triphosphate catabolic process"/>
    <property type="evidence" value="ECO:0007669"/>
    <property type="project" value="UniProtKB-UniRule"/>
</dbReference>
<dbReference type="GO" id="GO:0009117">
    <property type="term" value="P:nucleotide metabolic process"/>
    <property type="evidence" value="ECO:0007669"/>
    <property type="project" value="UniProtKB-KW"/>
</dbReference>
<keyword evidence="3 10" id="KW-0479">Metal-binding</keyword>
<accession>A0A4R0XKX6</accession>
<evidence type="ECO:0000256" key="7">
    <source>
        <dbReference type="ARBA" id="ARBA00023080"/>
    </source>
</evidence>
<feature type="binding site" evidence="10">
    <location>
        <begin position="8"/>
        <end position="13"/>
    </location>
    <ligand>
        <name>substrate</name>
    </ligand>
</feature>
<dbReference type="PANTHER" id="PTHR11067">
    <property type="entry name" value="INOSINE TRIPHOSPHATE PYROPHOSPHATASE/HAM1 PROTEIN"/>
    <property type="match status" value="1"/>
</dbReference>
<keyword evidence="7 10" id="KW-0546">Nucleotide metabolism</keyword>
<dbReference type="GO" id="GO:0017111">
    <property type="term" value="F:ribonucleoside triphosphate phosphatase activity"/>
    <property type="evidence" value="ECO:0007669"/>
    <property type="project" value="InterPro"/>
</dbReference>
<dbReference type="EMBL" id="PSZO01000009">
    <property type="protein sequence ID" value="TCG11293.1"/>
    <property type="molecule type" value="Genomic_DNA"/>
</dbReference>
<comment type="catalytic activity">
    <reaction evidence="8 10">
        <text>dITP + H2O = dIMP + diphosphate + H(+)</text>
        <dbReference type="Rhea" id="RHEA:28342"/>
        <dbReference type="ChEBI" id="CHEBI:15377"/>
        <dbReference type="ChEBI" id="CHEBI:15378"/>
        <dbReference type="ChEBI" id="CHEBI:33019"/>
        <dbReference type="ChEBI" id="CHEBI:61194"/>
        <dbReference type="ChEBI" id="CHEBI:61382"/>
        <dbReference type="EC" id="3.6.1.66"/>
    </reaction>
</comment>
<organism evidence="12 13">
    <name type="scientific">Mycoplasma marinum</name>
    <dbReference type="NCBI Taxonomy" id="1937190"/>
    <lineage>
        <taxon>Bacteria</taxon>
        <taxon>Bacillati</taxon>
        <taxon>Mycoplasmatota</taxon>
        <taxon>Mollicutes</taxon>
        <taxon>Mycoplasmataceae</taxon>
        <taxon>Mycoplasma</taxon>
    </lineage>
</organism>
<dbReference type="OrthoDB" id="9807456at2"/>
<dbReference type="RefSeq" id="WP_131599019.1">
    <property type="nucleotide sequence ID" value="NZ_CBDBYK010000010.1"/>
</dbReference>
<dbReference type="Gene3D" id="3.90.950.10">
    <property type="match status" value="1"/>
</dbReference>
<comment type="cofactor">
    <cofactor evidence="10">
        <name>Mg(2+)</name>
        <dbReference type="ChEBI" id="CHEBI:18420"/>
    </cofactor>
    <text evidence="10">Binds 1 Mg(2+) ion per subunit.</text>
</comment>
<feature type="binding site" evidence="10">
    <location>
        <position position="170"/>
    </location>
    <ligand>
        <name>substrate</name>
    </ligand>
</feature>
<feature type="binding site" evidence="10">
    <location>
        <position position="70"/>
    </location>
    <ligand>
        <name>Mg(2+)</name>
        <dbReference type="ChEBI" id="CHEBI:18420"/>
    </ligand>
</feature>
<keyword evidence="6 10" id="KW-0460">Magnesium</keyword>
<feature type="binding site" evidence="10">
    <location>
        <position position="71"/>
    </location>
    <ligand>
        <name>substrate</name>
    </ligand>
</feature>
<gene>
    <name evidence="12" type="primary">rdgB</name>
    <name evidence="12" type="ORF">C4B24_02500</name>
</gene>
<evidence type="ECO:0000256" key="9">
    <source>
        <dbReference type="ARBA" id="ARBA00052017"/>
    </source>
</evidence>
<proteinExistence type="inferred from homology"/>
<dbReference type="HAMAP" id="MF_01405">
    <property type="entry name" value="Non_canon_purine_NTPase"/>
    <property type="match status" value="1"/>
</dbReference>
<evidence type="ECO:0000256" key="4">
    <source>
        <dbReference type="ARBA" id="ARBA00022741"/>
    </source>
</evidence>
<evidence type="ECO:0000256" key="6">
    <source>
        <dbReference type="ARBA" id="ARBA00022842"/>
    </source>
</evidence>
<dbReference type="AlphaFoldDB" id="A0A4R0XKX6"/>
<evidence type="ECO:0000256" key="2">
    <source>
        <dbReference type="ARBA" id="ARBA00011738"/>
    </source>
</evidence>
<name>A0A4R0XKX6_9MOLU</name>
<evidence type="ECO:0000256" key="3">
    <source>
        <dbReference type="ARBA" id="ARBA00022723"/>
    </source>
</evidence>
<dbReference type="SUPFAM" id="SSF52972">
    <property type="entry name" value="ITPase-like"/>
    <property type="match status" value="1"/>
</dbReference>
<dbReference type="GO" id="GO:0035870">
    <property type="term" value="F:dITP diphosphatase activity"/>
    <property type="evidence" value="ECO:0007669"/>
    <property type="project" value="UniProtKB-UniRule"/>
</dbReference>
<dbReference type="FunFam" id="3.90.950.10:FF:000001">
    <property type="entry name" value="dITP/XTP pyrophosphatase"/>
    <property type="match status" value="1"/>
</dbReference>
<keyword evidence="5 10" id="KW-0378">Hydrolase</keyword>
<dbReference type="EC" id="3.6.1.66" evidence="10"/>
<dbReference type="CDD" id="cd00515">
    <property type="entry name" value="HAM1"/>
    <property type="match status" value="1"/>
</dbReference>
<dbReference type="GO" id="GO:0036220">
    <property type="term" value="F:ITP diphosphatase activity"/>
    <property type="evidence" value="ECO:0007669"/>
    <property type="project" value="UniProtKB-UniRule"/>
</dbReference>
<evidence type="ECO:0000256" key="10">
    <source>
        <dbReference type="HAMAP-Rule" id="MF_01405"/>
    </source>
</evidence>
<dbReference type="NCBIfam" id="TIGR00042">
    <property type="entry name" value="RdgB/HAM1 family non-canonical purine NTP pyrophosphatase"/>
    <property type="match status" value="1"/>
</dbReference>
<feature type="active site" description="Proton acceptor" evidence="10">
    <location>
        <position position="70"/>
    </location>
</feature>
<evidence type="ECO:0000313" key="12">
    <source>
        <dbReference type="EMBL" id="TCG11293.1"/>
    </source>
</evidence>
<dbReference type="PANTHER" id="PTHR11067:SF9">
    <property type="entry name" value="INOSINE TRIPHOSPHATE PYROPHOSPHATASE"/>
    <property type="match status" value="1"/>
</dbReference>
<evidence type="ECO:0000313" key="13">
    <source>
        <dbReference type="Proteomes" id="UP000294192"/>
    </source>
</evidence>
<dbReference type="GO" id="GO:0046872">
    <property type="term" value="F:metal ion binding"/>
    <property type="evidence" value="ECO:0007669"/>
    <property type="project" value="UniProtKB-KW"/>
</dbReference>
<keyword evidence="13" id="KW-1185">Reference proteome</keyword>
<comment type="catalytic activity">
    <reaction evidence="10">
        <text>ITP + H2O = IMP + diphosphate + H(+)</text>
        <dbReference type="Rhea" id="RHEA:29399"/>
        <dbReference type="ChEBI" id="CHEBI:15377"/>
        <dbReference type="ChEBI" id="CHEBI:15378"/>
        <dbReference type="ChEBI" id="CHEBI:33019"/>
        <dbReference type="ChEBI" id="CHEBI:58053"/>
        <dbReference type="ChEBI" id="CHEBI:61402"/>
        <dbReference type="EC" id="3.6.1.66"/>
    </reaction>
</comment>
<feature type="binding site" evidence="10">
    <location>
        <begin position="147"/>
        <end position="150"/>
    </location>
    <ligand>
        <name>substrate</name>
    </ligand>
</feature>
<comment type="similarity">
    <text evidence="1 10 11">Belongs to the HAM1 NTPase family.</text>
</comment>
<keyword evidence="4 10" id="KW-0547">Nucleotide-binding</keyword>
<sequence length="188" mass="21755">MKKILIATQNKNKIKEYRQILPKMGLKLVTLADLNIDDESPENGKTFEENALQKAKFYYDLLKIPVISEDSGLEVDNLNGFPGVYSKRWMEHKNYEVKVNELIKRLGNKSNECRYVAAIAFYDGVTQKTFRGECLGKLVEPTSNHGFGYDLGFWNEEKQNTLNELPSEFKNSISHRTKALKKMLEWLK</sequence>
<dbReference type="InterPro" id="IPR020922">
    <property type="entry name" value="dITP/XTP_pyrophosphatase"/>
</dbReference>
<evidence type="ECO:0000256" key="8">
    <source>
        <dbReference type="ARBA" id="ARBA00051875"/>
    </source>
</evidence>
<comment type="caution">
    <text evidence="10">Lacks conserved residue(s) required for the propagation of feature annotation.</text>
</comment>
<reference evidence="12 13" key="1">
    <citation type="submission" date="2018-02" db="EMBL/GenBank/DDBJ databases">
        <title>Mycoplasma marinum and Mycoplasma todarodis sp. nov., moderately halophilic and psychrotolerant mycoplasmas isolated from cephalopods.</title>
        <authorList>
            <person name="Viver T."/>
        </authorList>
    </citation>
    <scope>NUCLEOTIDE SEQUENCE [LARGE SCALE GENOMIC DNA]</scope>
    <source>
        <strain evidence="12 13">PE</strain>
    </source>
</reference>
<dbReference type="GO" id="GO:0036222">
    <property type="term" value="F:XTP diphosphatase activity"/>
    <property type="evidence" value="ECO:0007669"/>
    <property type="project" value="UniProtKB-UniRule"/>
</dbReference>
<dbReference type="Proteomes" id="UP000294192">
    <property type="component" value="Unassembled WGS sequence"/>
</dbReference>
<protein>
    <recommendedName>
        <fullName evidence="10">dITP/XTP pyrophosphatase</fullName>
        <ecNumber evidence="10">3.6.1.66</ecNumber>
    </recommendedName>
    <alternativeName>
        <fullName evidence="10">Non-canonical purine NTP pyrophosphatase</fullName>
    </alternativeName>
    <alternativeName>
        <fullName evidence="10">Non-standard purine NTP pyrophosphatase</fullName>
    </alternativeName>
    <alternativeName>
        <fullName evidence="10">Nucleoside-triphosphate diphosphatase</fullName>
    </alternativeName>
    <alternativeName>
        <fullName evidence="10">Nucleoside-triphosphate pyrophosphatase</fullName>
        <shortName evidence="10">NTPase</shortName>
    </alternativeName>
</protein>
<feature type="binding site" evidence="10">
    <location>
        <begin position="175"/>
        <end position="176"/>
    </location>
    <ligand>
        <name>substrate</name>
    </ligand>
</feature>